<evidence type="ECO:0000256" key="4">
    <source>
        <dbReference type="ARBA" id="ARBA00023014"/>
    </source>
</evidence>
<dbReference type="EMBL" id="VBPB01000183">
    <property type="protein sequence ID" value="TMQ71126.1"/>
    <property type="molecule type" value="Genomic_DNA"/>
</dbReference>
<dbReference type="AlphaFoldDB" id="A0A538U5F4"/>
<dbReference type="GO" id="GO:0046872">
    <property type="term" value="F:metal ion binding"/>
    <property type="evidence" value="ECO:0007669"/>
    <property type="project" value="UniProtKB-KW"/>
</dbReference>
<comment type="similarity">
    <text evidence="1">Belongs to the prokaryotic molybdopterin-containing oxidoreductase family.</text>
</comment>
<dbReference type="Proteomes" id="UP000319771">
    <property type="component" value="Unassembled WGS sequence"/>
</dbReference>
<dbReference type="Pfam" id="PF01568">
    <property type="entry name" value="Molydop_binding"/>
    <property type="match status" value="1"/>
</dbReference>
<dbReference type="GO" id="GO:0043546">
    <property type="term" value="F:molybdopterin cofactor binding"/>
    <property type="evidence" value="ECO:0007669"/>
    <property type="project" value="InterPro"/>
</dbReference>
<accession>A0A538U5F4</accession>
<dbReference type="Gene3D" id="2.20.25.90">
    <property type="entry name" value="ADC-like domains"/>
    <property type="match status" value="1"/>
</dbReference>
<keyword evidence="2" id="KW-0479">Metal-binding</keyword>
<dbReference type="PROSITE" id="PS51669">
    <property type="entry name" value="4FE4S_MOW_BIS_MGD"/>
    <property type="match status" value="1"/>
</dbReference>
<comment type="caution">
    <text evidence="6">The sequence shown here is derived from an EMBL/GenBank/DDBJ whole genome shotgun (WGS) entry which is preliminary data.</text>
</comment>
<evidence type="ECO:0000259" key="5">
    <source>
        <dbReference type="PROSITE" id="PS51669"/>
    </source>
</evidence>
<dbReference type="InterPro" id="IPR006656">
    <property type="entry name" value="Mopterin_OxRdtase"/>
</dbReference>
<proteinExistence type="inferred from homology"/>
<dbReference type="Gene3D" id="3.40.228.10">
    <property type="entry name" value="Dimethylsulfoxide Reductase, domain 2"/>
    <property type="match status" value="1"/>
</dbReference>
<dbReference type="PANTHER" id="PTHR43742">
    <property type="entry name" value="TRIMETHYLAMINE-N-OXIDE REDUCTASE"/>
    <property type="match status" value="1"/>
</dbReference>
<gene>
    <name evidence="6" type="ORF">E6K81_10905</name>
</gene>
<dbReference type="InterPro" id="IPR006657">
    <property type="entry name" value="MoPterin_dinucl-bd_dom"/>
</dbReference>
<protein>
    <recommendedName>
        <fullName evidence="5">4Fe-4S Mo/W bis-MGD-type domain-containing protein</fullName>
    </recommendedName>
</protein>
<dbReference type="Gene3D" id="3.40.50.740">
    <property type="match status" value="1"/>
</dbReference>
<evidence type="ECO:0000256" key="1">
    <source>
        <dbReference type="ARBA" id="ARBA00010312"/>
    </source>
</evidence>
<dbReference type="GO" id="GO:0051536">
    <property type="term" value="F:iron-sulfur cluster binding"/>
    <property type="evidence" value="ECO:0007669"/>
    <property type="project" value="UniProtKB-KW"/>
</dbReference>
<dbReference type="InterPro" id="IPR006963">
    <property type="entry name" value="Mopterin_OxRdtase_4Fe-4S_dom"/>
</dbReference>
<organism evidence="6 7">
    <name type="scientific">Eiseniibacteriota bacterium</name>
    <dbReference type="NCBI Taxonomy" id="2212470"/>
    <lineage>
        <taxon>Bacteria</taxon>
        <taxon>Candidatus Eiseniibacteriota</taxon>
    </lineage>
</organism>
<evidence type="ECO:0000313" key="6">
    <source>
        <dbReference type="EMBL" id="TMQ71126.1"/>
    </source>
</evidence>
<dbReference type="InterPro" id="IPR050612">
    <property type="entry name" value="Prok_Mopterin_Oxidored"/>
</dbReference>
<dbReference type="SUPFAM" id="SSF50692">
    <property type="entry name" value="ADC-like"/>
    <property type="match status" value="1"/>
</dbReference>
<reference evidence="6 7" key="1">
    <citation type="journal article" date="2019" name="Nat. Microbiol.">
        <title>Mediterranean grassland soil C-N compound turnover is dependent on rainfall and depth, and is mediated by genomically divergent microorganisms.</title>
        <authorList>
            <person name="Diamond S."/>
            <person name="Andeer P.F."/>
            <person name="Li Z."/>
            <person name="Crits-Christoph A."/>
            <person name="Burstein D."/>
            <person name="Anantharaman K."/>
            <person name="Lane K.R."/>
            <person name="Thomas B.C."/>
            <person name="Pan C."/>
            <person name="Northen T.R."/>
            <person name="Banfield J.F."/>
        </authorList>
    </citation>
    <scope>NUCLEOTIDE SEQUENCE [LARGE SCALE GENOMIC DNA]</scope>
    <source>
        <strain evidence="6">WS_11</strain>
    </source>
</reference>
<name>A0A538U5F4_UNCEI</name>
<evidence type="ECO:0000256" key="2">
    <source>
        <dbReference type="ARBA" id="ARBA00022723"/>
    </source>
</evidence>
<evidence type="ECO:0000313" key="7">
    <source>
        <dbReference type="Proteomes" id="UP000319771"/>
    </source>
</evidence>
<dbReference type="SUPFAM" id="SSF53706">
    <property type="entry name" value="Formate dehydrogenase/DMSO reductase, domains 1-3"/>
    <property type="match status" value="1"/>
</dbReference>
<keyword evidence="3" id="KW-0408">Iron</keyword>
<dbReference type="GO" id="GO:0016491">
    <property type="term" value="F:oxidoreductase activity"/>
    <property type="evidence" value="ECO:0007669"/>
    <property type="project" value="InterPro"/>
</dbReference>
<keyword evidence="4" id="KW-0411">Iron-sulfur</keyword>
<dbReference type="PANTHER" id="PTHR43742:SF2">
    <property type="entry name" value="ASSIMILATORY NITRATE REDUCTASE CATALYTIC SUBUNIT"/>
    <property type="match status" value="1"/>
</dbReference>
<dbReference type="Pfam" id="PF04879">
    <property type="entry name" value="Molybdop_Fe4S4"/>
    <property type="match status" value="1"/>
</dbReference>
<sequence length="760" mass="81827">MAELRTVHRVCPFCEATCGLAITVEGDQIRSVRSDPDDPFSKGFVCPKAHGLKELHHDPDRLTKPMRRNADGWQEISWAEAYDEIEIRLSAIREKYGNDAIGTYEGNPVVHDLGALMYRPVLKRALATKSNFNSAAIDTLPKIVSTGLMFGRHFPMAVPVPDIDRTDHLLIIGANPAISHGSLMTMPDAPGRLKGVIARGGKVIVVDPRCTETAKLASEHHFIRPGSDAAFLLALVHTLFDEDLVALGAAEGRVNDLEGVRALAREFAPEAVADFCGIPAAEIRRLAREHAAAKSAACYGRLGTCVQEFGTLASWAVDLVNILTGNLDRTGGVMFTTPAAPLDAALPRGDGFRMARWKSRVSGQPEVEGQIPSSTMGEEMLTPGEGQVRAMILLMTNPLRSAANSAQLECAFAGLDFLVAIDFYINETTRHAHLILPTPAPSEQANYEIAIYLLAVRNVAKWSWPVVPPAPDRPETWQVLSAIAARVLGLGHLPEQAVDDFVFRQLATQAVASASSRWEGLTVDEIFAKVDGGIGPVRAVDMLLRIGPHGDGFGRRPDGLTLARLQHAPHGIDLGPLEPRLAEVIDTESGRIELTPPLMTGDLARLRARIARPTTSLASGSLRAGSAGLRSREMLLIGRRAMRYSNSFMHNLPALVKGRDRCTLQVCAKDADTIGLVHGGSARVTSRVGSIVAPVEITDDLMPGVVSLPHGWGHDDPASRLRVANAHPGVNANVLTDDRAYDEASGTAVLFGTPVRVEIA</sequence>
<dbReference type="SMART" id="SM00926">
    <property type="entry name" value="Molybdop_Fe4S4"/>
    <property type="match status" value="1"/>
</dbReference>
<dbReference type="InterPro" id="IPR009010">
    <property type="entry name" value="Asp_de-COase-like_dom_sf"/>
</dbReference>
<feature type="domain" description="4Fe-4S Mo/W bis-MGD-type" evidence="5">
    <location>
        <begin position="4"/>
        <end position="60"/>
    </location>
</feature>
<dbReference type="Pfam" id="PF00384">
    <property type="entry name" value="Molybdopterin"/>
    <property type="match status" value="1"/>
</dbReference>
<evidence type="ECO:0000256" key="3">
    <source>
        <dbReference type="ARBA" id="ARBA00023004"/>
    </source>
</evidence>
<dbReference type="Gene3D" id="2.40.40.20">
    <property type="match status" value="1"/>
</dbReference>